<reference evidence="3" key="1">
    <citation type="submission" date="2016-06" db="EMBL/GenBank/DDBJ databases">
        <authorList>
            <person name="Rodrigo-Torres L."/>
            <person name="Arahal R.D."/>
            <person name="Lucena T."/>
        </authorList>
    </citation>
    <scope>NUCLEOTIDE SEQUENCE [LARGE SCALE GENOMIC DNA]</scope>
    <source>
        <strain evidence="3">CECT8203</strain>
    </source>
</reference>
<evidence type="ECO:0000256" key="1">
    <source>
        <dbReference type="SAM" id="MobiDB-lite"/>
    </source>
</evidence>
<dbReference type="RefSeq" id="WP_096992548.1">
    <property type="nucleotide sequence ID" value="NZ_JBHSII010000006.1"/>
</dbReference>
<feature type="compositionally biased region" description="Basic residues" evidence="1">
    <location>
        <begin position="331"/>
        <end position="345"/>
    </location>
</feature>
<accession>A0A240EF01</accession>
<dbReference type="OrthoDB" id="5848513at2"/>
<feature type="region of interest" description="Disordered" evidence="1">
    <location>
        <begin position="313"/>
        <end position="345"/>
    </location>
</feature>
<dbReference type="EMBL" id="OANU01000006">
    <property type="protein sequence ID" value="SNX47257.1"/>
    <property type="molecule type" value="Genomic_DNA"/>
</dbReference>
<dbReference type="AlphaFoldDB" id="A0A240EF01"/>
<organism evidence="2 3">
    <name type="scientific">Vibrio thalassae</name>
    <dbReference type="NCBI Taxonomy" id="1243014"/>
    <lineage>
        <taxon>Bacteria</taxon>
        <taxon>Pseudomonadati</taxon>
        <taxon>Pseudomonadota</taxon>
        <taxon>Gammaproteobacteria</taxon>
        <taxon>Vibrionales</taxon>
        <taxon>Vibrionaceae</taxon>
        <taxon>Vibrio</taxon>
    </lineage>
</organism>
<keyword evidence="3" id="KW-1185">Reference proteome</keyword>
<protein>
    <submittedName>
        <fullName evidence="2">Uncharacterized protein</fullName>
    </submittedName>
</protein>
<proteinExistence type="predicted"/>
<gene>
    <name evidence="2" type="ORF">VTH8203_00858</name>
</gene>
<feature type="compositionally biased region" description="Basic and acidic residues" evidence="1">
    <location>
        <begin position="320"/>
        <end position="330"/>
    </location>
</feature>
<evidence type="ECO:0000313" key="3">
    <source>
        <dbReference type="Proteomes" id="UP000219336"/>
    </source>
</evidence>
<dbReference type="Proteomes" id="UP000219336">
    <property type="component" value="Unassembled WGS sequence"/>
</dbReference>
<sequence length="345" mass="39926">MQHHVINLYTDADCVKTNETDTIIDVRWTVKFNMELAPYFNKRKYKHDLRLLKEGVGQLKVVIPNHTVVNTKATPEKALAYAEAIAAKHLVANSGVNVFGFQTSDNGMMMTVRRDQLLFKLSQLDALKHLQRKGVEQEFFTNYGMLSNMTTVPAGYLYGASFEHESSPKWVKDYLESDASYDYYNSVNELDARSAETIYTAIGEVIINYRSVEEVMTNPWMRYMIETKSHSEPRPFDTVVKMVKSATQVIYDNNDYLTKIRKRFGEKCYLLYDTETHMFFPIQPTKSGSSEIYHMIGMRKSIRRDQLADMQAKGYGNEFQSKKESEESPPKKRLTPLKFKIKKDT</sequence>
<name>A0A240EF01_9VIBR</name>
<evidence type="ECO:0000313" key="2">
    <source>
        <dbReference type="EMBL" id="SNX47257.1"/>
    </source>
</evidence>